<feature type="transmembrane region" description="Helical" evidence="1">
    <location>
        <begin position="9"/>
        <end position="26"/>
    </location>
</feature>
<evidence type="ECO:0000256" key="1">
    <source>
        <dbReference type="SAM" id="Phobius"/>
    </source>
</evidence>
<dbReference type="Pfam" id="PF07331">
    <property type="entry name" value="TctB"/>
    <property type="match status" value="1"/>
</dbReference>
<gene>
    <name evidence="3" type="ORF">F1188_17145</name>
</gene>
<protein>
    <submittedName>
        <fullName evidence="3">Tripartite tricarboxylate transporter TctB family protein</fullName>
    </submittedName>
</protein>
<dbReference type="AlphaFoldDB" id="A0A5M6I7Q9"/>
<keyword evidence="1" id="KW-0472">Membrane</keyword>
<keyword evidence="4" id="KW-1185">Reference proteome</keyword>
<proteinExistence type="predicted"/>
<dbReference type="OrthoDB" id="8445927at2"/>
<dbReference type="EMBL" id="VWPJ01000021">
    <property type="protein sequence ID" value="KAA5604193.1"/>
    <property type="molecule type" value="Genomic_DNA"/>
</dbReference>
<keyword evidence="1" id="KW-0812">Transmembrane</keyword>
<feature type="transmembrane region" description="Helical" evidence="1">
    <location>
        <begin position="149"/>
        <end position="175"/>
    </location>
</feature>
<feature type="transmembrane region" description="Helical" evidence="1">
    <location>
        <begin position="110"/>
        <end position="143"/>
    </location>
</feature>
<comment type="caution">
    <text evidence="3">The sequence shown here is derived from an EMBL/GenBank/DDBJ whole genome shotgun (WGS) entry which is preliminary data.</text>
</comment>
<accession>A0A5M6I7Q9</accession>
<dbReference type="Proteomes" id="UP000324065">
    <property type="component" value="Unassembled WGS sequence"/>
</dbReference>
<evidence type="ECO:0000313" key="4">
    <source>
        <dbReference type="Proteomes" id="UP000324065"/>
    </source>
</evidence>
<dbReference type="RefSeq" id="WP_150063670.1">
    <property type="nucleotide sequence ID" value="NZ_JACHII010000020.1"/>
</dbReference>
<name>A0A5M6I7Q9_9PROT</name>
<organism evidence="3 4">
    <name type="scientific">Roseospira marina</name>
    <dbReference type="NCBI Taxonomy" id="140057"/>
    <lineage>
        <taxon>Bacteria</taxon>
        <taxon>Pseudomonadati</taxon>
        <taxon>Pseudomonadota</taxon>
        <taxon>Alphaproteobacteria</taxon>
        <taxon>Rhodospirillales</taxon>
        <taxon>Rhodospirillaceae</taxon>
        <taxon>Roseospira</taxon>
    </lineage>
</organism>
<feature type="domain" description="DUF1468" evidence="2">
    <location>
        <begin position="9"/>
        <end position="176"/>
    </location>
</feature>
<reference evidence="3 4" key="1">
    <citation type="submission" date="2019-09" db="EMBL/GenBank/DDBJ databases">
        <title>Genome sequence of Roseospira marina, one of the more divergent members of the non-sulfur purple photosynthetic bacterial family, the Rhodospirillaceae.</title>
        <authorList>
            <person name="Meyer T."/>
            <person name="Kyndt J."/>
        </authorList>
    </citation>
    <scope>NUCLEOTIDE SEQUENCE [LARGE SCALE GENOMIC DNA]</scope>
    <source>
        <strain evidence="3 4">DSM 15113</strain>
    </source>
</reference>
<sequence length="176" mass="18511">MVERRADTWIGFGLLATVAFMAWRTLRIPSVATGTSAGPDFIPWVMIGGIAVLSFVLIIRAQIAARKAAPDAATPQADSSGSASGSAAADADVAAEGLDPALARRITLRIFAFIALLVGYAAVFMQVGYLASTCGVFIIGMYLLGERGWLSLIVLPIAITTGIYFGFTEVLAVWLP</sequence>
<dbReference type="InterPro" id="IPR009936">
    <property type="entry name" value="DUF1468"/>
</dbReference>
<feature type="transmembrane region" description="Helical" evidence="1">
    <location>
        <begin position="41"/>
        <end position="59"/>
    </location>
</feature>
<evidence type="ECO:0000259" key="2">
    <source>
        <dbReference type="Pfam" id="PF07331"/>
    </source>
</evidence>
<keyword evidence="1" id="KW-1133">Transmembrane helix</keyword>
<evidence type="ECO:0000313" key="3">
    <source>
        <dbReference type="EMBL" id="KAA5604193.1"/>
    </source>
</evidence>